<reference evidence="1 2" key="1">
    <citation type="submission" date="2023-01" db="EMBL/GenBank/DDBJ databases">
        <authorList>
            <person name="Whitehead M."/>
        </authorList>
    </citation>
    <scope>NUCLEOTIDE SEQUENCE [LARGE SCALE GENOMIC DNA]</scope>
</reference>
<evidence type="ECO:0000313" key="1">
    <source>
        <dbReference type="EMBL" id="CAI6348223.1"/>
    </source>
</evidence>
<dbReference type="AlphaFoldDB" id="A0AAV0VZN1"/>
<name>A0AAV0VZN1_9HEMI</name>
<comment type="caution">
    <text evidence="1">The sequence shown here is derived from an EMBL/GenBank/DDBJ whole genome shotgun (WGS) entry which is preliminary data.</text>
</comment>
<dbReference type="EMBL" id="CARXXK010000001">
    <property type="protein sequence ID" value="CAI6348223.1"/>
    <property type="molecule type" value="Genomic_DNA"/>
</dbReference>
<sequence>MFNSLDRGAYEREIIVYQLIRGWSTVEYVGTEITTANRRTPIGRIAATTLDNFIGVMLNKTGVMDDDNIFNKNDIDRTWAAVPIRSDYVGQRSSIAYTAAFQSIITWGH</sequence>
<proteinExistence type="predicted"/>
<accession>A0AAV0VZN1</accession>
<protein>
    <submittedName>
        <fullName evidence="1">Uncharacterized protein</fullName>
    </submittedName>
</protein>
<gene>
    <name evidence="1" type="ORF">MEUPH1_LOCUS4922</name>
</gene>
<organism evidence="1 2">
    <name type="scientific">Macrosiphum euphorbiae</name>
    <name type="common">potato aphid</name>
    <dbReference type="NCBI Taxonomy" id="13131"/>
    <lineage>
        <taxon>Eukaryota</taxon>
        <taxon>Metazoa</taxon>
        <taxon>Ecdysozoa</taxon>
        <taxon>Arthropoda</taxon>
        <taxon>Hexapoda</taxon>
        <taxon>Insecta</taxon>
        <taxon>Pterygota</taxon>
        <taxon>Neoptera</taxon>
        <taxon>Paraneoptera</taxon>
        <taxon>Hemiptera</taxon>
        <taxon>Sternorrhyncha</taxon>
        <taxon>Aphidomorpha</taxon>
        <taxon>Aphidoidea</taxon>
        <taxon>Aphididae</taxon>
        <taxon>Macrosiphini</taxon>
        <taxon>Macrosiphum</taxon>
    </lineage>
</organism>
<dbReference type="Proteomes" id="UP001160148">
    <property type="component" value="Unassembled WGS sequence"/>
</dbReference>
<keyword evidence="2" id="KW-1185">Reference proteome</keyword>
<evidence type="ECO:0000313" key="2">
    <source>
        <dbReference type="Proteomes" id="UP001160148"/>
    </source>
</evidence>